<keyword evidence="6 12" id="KW-0547">Nucleotide-binding</keyword>
<dbReference type="EC" id="2.7.1.15" evidence="2 12"/>
<comment type="caution">
    <text evidence="14">The sequence shown here is derived from an EMBL/GenBank/DDBJ whole genome shotgun (WGS) entry which is preliminary data.</text>
</comment>
<dbReference type="PROSITE" id="PS00583">
    <property type="entry name" value="PFKB_KINASES_1"/>
    <property type="match status" value="1"/>
</dbReference>
<keyword evidence="7 12" id="KW-0418">Kinase</keyword>
<feature type="binding site" evidence="12">
    <location>
        <position position="142"/>
    </location>
    <ligand>
        <name>substrate</name>
    </ligand>
</feature>
<evidence type="ECO:0000256" key="10">
    <source>
        <dbReference type="ARBA" id="ARBA00022958"/>
    </source>
</evidence>
<dbReference type="HAMAP" id="MF_01987">
    <property type="entry name" value="Ribokinase"/>
    <property type="match status" value="1"/>
</dbReference>
<dbReference type="SUPFAM" id="SSF53613">
    <property type="entry name" value="Ribokinase-like"/>
    <property type="match status" value="1"/>
</dbReference>
<dbReference type="GO" id="GO:0046872">
    <property type="term" value="F:metal ion binding"/>
    <property type="evidence" value="ECO:0007669"/>
    <property type="project" value="UniProtKB-KW"/>
</dbReference>
<keyword evidence="10 12" id="KW-0630">Potassium</keyword>
<dbReference type="AlphaFoldDB" id="A0A498CPP4"/>
<comment type="pathway">
    <text evidence="12">Carbohydrate metabolism; D-ribose degradation; D-ribose 5-phosphate from beta-D-ribopyranose: step 2/2.</text>
</comment>
<keyword evidence="4 12" id="KW-0808">Transferase</keyword>
<evidence type="ECO:0000256" key="8">
    <source>
        <dbReference type="ARBA" id="ARBA00022840"/>
    </source>
</evidence>
<dbReference type="InterPro" id="IPR002173">
    <property type="entry name" value="Carboh/pur_kinase_PfkB_CS"/>
</dbReference>
<feature type="binding site" evidence="12">
    <location>
        <begin position="254"/>
        <end position="255"/>
    </location>
    <ligand>
        <name>ATP</name>
        <dbReference type="ChEBI" id="CHEBI:30616"/>
    </ligand>
</feature>
<feature type="binding site" evidence="12">
    <location>
        <position position="255"/>
    </location>
    <ligand>
        <name>substrate</name>
    </ligand>
</feature>
<evidence type="ECO:0000256" key="6">
    <source>
        <dbReference type="ARBA" id="ARBA00022741"/>
    </source>
</evidence>
<dbReference type="InterPro" id="IPR002139">
    <property type="entry name" value="Ribo/fructo_kinase"/>
</dbReference>
<keyword evidence="11 12" id="KW-0119">Carbohydrate metabolism</keyword>
<feature type="binding site" evidence="12">
    <location>
        <position position="285"/>
    </location>
    <ligand>
        <name>K(+)</name>
        <dbReference type="ChEBI" id="CHEBI:29103"/>
    </ligand>
</feature>
<feature type="binding site" evidence="12">
    <location>
        <position position="288"/>
    </location>
    <ligand>
        <name>K(+)</name>
        <dbReference type="ChEBI" id="CHEBI:29103"/>
    </ligand>
</feature>
<feature type="binding site" evidence="12">
    <location>
        <position position="186"/>
    </location>
    <ligand>
        <name>ATP</name>
        <dbReference type="ChEBI" id="CHEBI:30616"/>
    </ligand>
</feature>
<dbReference type="InterPro" id="IPR029056">
    <property type="entry name" value="Ribokinase-like"/>
</dbReference>
<feature type="binding site" evidence="12">
    <location>
        <position position="279"/>
    </location>
    <ligand>
        <name>ATP</name>
        <dbReference type="ChEBI" id="CHEBI:30616"/>
    </ligand>
</feature>
<comment type="subunit">
    <text evidence="12">Homodimer.</text>
</comment>
<evidence type="ECO:0000256" key="7">
    <source>
        <dbReference type="ARBA" id="ARBA00022777"/>
    </source>
</evidence>
<feature type="binding site" evidence="12">
    <location>
        <begin position="13"/>
        <end position="15"/>
    </location>
    <ligand>
        <name>substrate</name>
    </ligand>
</feature>
<keyword evidence="9 12" id="KW-0460">Magnesium</keyword>
<keyword evidence="15" id="KW-1185">Reference proteome</keyword>
<dbReference type="Proteomes" id="UP000276301">
    <property type="component" value="Unassembled WGS sequence"/>
</dbReference>
<keyword evidence="12" id="KW-0963">Cytoplasm</keyword>
<dbReference type="GO" id="GO:0004747">
    <property type="term" value="F:ribokinase activity"/>
    <property type="evidence" value="ECO:0007669"/>
    <property type="project" value="UniProtKB-UniRule"/>
</dbReference>
<comment type="catalytic activity">
    <reaction evidence="12">
        <text>D-ribose + ATP = D-ribose 5-phosphate + ADP + H(+)</text>
        <dbReference type="Rhea" id="RHEA:13697"/>
        <dbReference type="ChEBI" id="CHEBI:15378"/>
        <dbReference type="ChEBI" id="CHEBI:30616"/>
        <dbReference type="ChEBI" id="CHEBI:47013"/>
        <dbReference type="ChEBI" id="CHEBI:78346"/>
        <dbReference type="ChEBI" id="CHEBI:456216"/>
        <dbReference type="EC" id="2.7.1.15"/>
    </reaction>
</comment>
<feature type="binding site" evidence="12">
    <location>
        <begin position="42"/>
        <end position="46"/>
    </location>
    <ligand>
        <name>substrate</name>
    </ligand>
</feature>
<feature type="binding site" evidence="12">
    <location>
        <position position="249"/>
    </location>
    <ligand>
        <name>K(+)</name>
        <dbReference type="ChEBI" id="CHEBI:29103"/>
    </ligand>
</feature>
<evidence type="ECO:0000256" key="3">
    <source>
        <dbReference type="ARBA" id="ARBA00016943"/>
    </source>
</evidence>
<evidence type="ECO:0000256" key="1">
    <source>
        <dbReference type="ARBA" id="ARBA00005380"/>
    </source>
</evidence>
<gene>
    <name evidence="12" type="primary">rbsK</name>
    <name evidence="14" type="ORF">D4A47_03360</name>
</gene>
<comment type="similarity">
    <text evidence="1">Belongs to the carbohydrate kinase pfkB family.</text>
</comment>
<evidence type="ECO:0000256" key="9">
    <source>
        <dbReference type="ARBA" id="ARBA00022842"/>
    </source>
</evidence>
<comment type="subcellular location">
    <subcellularLocation>
        <location evidence="12">Cytoplasm</location>
    </subcellularLocation>
</comment>
<reference evidence="14 15" key="1">
    <citation type="submission" date="2018-10" db="EMBL/GenBank/DDBJ databases">
        <title>Anaerotruncus faecis sp. nov., isolated from human feces.</title>
        <authorList>
            <person name="Wang Y.-J."/>
        </authorList>
    </citation>
    <scope>NUCLEOTIDE SEQUENCE [LARGE SCALE GENOMIC DNA]</scope>
    <source>
        <strain evidence="14 15">22A2-44</strain>
    </source>
</reference>
<dbReference type="GO" id="GO:0005524">
    <property type="term" value="F:ATP binding"/>
    <property type="evidence" value="ECO:0007669"/>
    <property type="project" value="UniProtKB-UniRule"/>
</dbReference>
<protein>
    <recommendedName>
        <fullName evidence="3 12">Ribokinase</fullName>
        <shortName evidence="12">RK</shortName>
        <ecNumber evidence="2 12">2.7.1.15</ecNumber>
    </recommendedName>
</protein>
<dbReference type="PRINTS" id="PR00990">
    <property type="entry name" value="RIBOKINASE"/>
</dbReference>
<dbReference type="Pfam" id="PF00294">
    <property type="entry name" value="PfkB"/>
    <property type="match status" value="1"/>
</dbReference>
<feature type="binding site" evidence="12">
    <location>
        <position position="290"/>
    </location>
    <ligand>
        <name>K(+)</name>
        <dbReference type="ChEBI" id="CHEBI:29103"/>
    </ligand>
</feature>
<dbReference type="Gene3D" id="3.40.1190.20">
    <property type="match status" value="1"/>
</dbReference>
<feature type="binding site" evidence="12">
    <location>
        <begin position="223"/>
        <end position="228"/>
    </location>
    <ligand>
        <name>ATP</name>
        <dbReference type="ChEBI" id="CHEBI:30616"/>
    </ligand>
</feature>
<feature type="active site" description="Proton acceptor" evidence="12">
    <location>
        <position position="255"/>
    </location>
</feature>
<sequence>MSQPNILIVGSINLDTVLSQQQSPGVNGISALYGRCDFANGGKGTNQASAVAKLGGRAALVGCVGDDDAGGSQLEALEALGVDTTFVRRLPGVQTGRAFMMLRPDKTYSSANIVGANGFLVPQYVEAALDARRFDLVIMQLEMPLETVYRTYELARDRGVPVIFDPGPARSIPLERFEGIFILTPNEDETEALTGVRVRNRAGALRASRLLWCETHARYILLKLGARGAYLFDGGRGEFFPAFPIEAVDSTGAGDSFTAELGLRLCLGEDIRAAVRAANAAGAICASRMGGQPAVPTQEEVRAFLERFRETPVEAAP</sequence>
<dbReference type="InterPro" id="IPR011877">
    <property type="entry name" value="Ribokinase"/>
</dbReference>
<comment type="caution">
    <text evidence="12">Lacks conserved residue(s) required for the propagation of feature annotation.</text>
</comment>
<feature type="domain" description="Carbohydrate kinase PfkB" evidence="13">
    <location>
        <begin position="5"/>
        <end position="297"/>
    </location>
</feature>
<organism evidence="14 15">
    <name type="scientific">Anaerotruncus massiliensis</name>
    <name type="common">ex Liu et al. 2021</name>
    <dbReference type="NCBI Taxonomy" id="2321404"/>
    <lineage>
        <taxon>Bacteria</taxon>
        <taxon>Bacillati</taxon>
        <taxon>Bacillota</taxon>
        <taxon>Clostridia</taxon>
        <taxon>Eubacteriales</taxon>
        <taxon>Oscillospiraceae</taxon>
        <taxon>Anaerotruncus</taxon>
    </lineage>
</organism>
<evidence type="ECO:0000313" key="14">
    <source>
        <dbReference type="EMBL" id="RLL13522.1"/>
    </source>
</evidence>
<keyword evidence="8 12" id="KW-0067">ATP-binding</keyword>
<dbReference type="PANTHER" id="PTHR10584:SF166">
    <property type="entry name" value="RIBOKINASE"/>
    <property type="match status" value="1"/>
</dbReference>
<evidence type="ECO:0000256" key="5">
    <source>
        <dbReference type="ARBA" id="ARBA00022723"/>
    </source>
</evidence>
<dbReference type="UniPathway" id="UPA00916">
    <property type="reaction ID" value="UER00889"/>
</dbReference>
<evidence type="ECO:0000256" key="2">
    <source>
        <dbReference type="ARBA" id="ARBA00012035"/>
    </source>
</evidence>
<dbReference type="PANTHER" id="PTHR10584">
    <property type="entry name" value="SUGAR KINASE"/>
    <property type="match status" value="1"/>
</dbReference>
<evidence type="ECO:0000259" key="13">
    <source>
        <dbReference type="Pfam" id="PF00294"/>
    </source>
</evidence>
<dbReference type="GO" id="GO:0019303">
    <property type="term" value="P:D-ribose catabolic process"/>
    <property type="evidence" value="ECO:0007669"/>
    <property type="project" value="UniProtKB-UniRule"/>
</dbReference>
<dbReference type="CDD" id="cd01174">
    <property type="entry name" value="ribokinase"/>
    <property type="match status" value="1"/>
</dbReference>
<dbReference type="RefSeq" id="WP_121586153.1">
    <property type="nucleotide sequence ID" value="NZ_RCHT01000003.1"/>
</dbReference>
<evidence type="ECO:0000256" key="4">
    <source>
        <dbReference type="ARBA" id="ARBA00022679"/>
    </source>
</evidence>
<comment type="cofactor">
    <cofactor evidence="12">
        <name>Mg(2+)</name>
        <dbReference type="ChEBI" id="CHEBI:18420"/>
    </cofactor>
    <text evidence="12">Requires a divalent cation, most likely magnesium in vivo, as an electrophilic catalyst to aid phosphoryl group transfer. It is the chelate of the metal and the nucleotide that is the actual substrate.</text>
</comment>
<evidence type="ECO:0000256" key="12">
    <source>
        <dbReference type="HAMAP-Rule" id="MF_01987"/>
    </source>
</evidence>
<name>A0A498CPP4_9FIRM</name>
<feature type="binding site" evidence="12">
    <location>
        <position position="251"/>
    </location>
    <ligand>
        <name>K(+)</name>
        <dbReference type="ChEBI" id="CHEBI:29103"/>
    </ligand>
</feature>
<dbReference type="GO" id="GO:0005829">
    <property type="term" value="C:cytosol"/>
    <property type="evidence" value="ECO:0007669"/>
    <property type="project" value="TreeGrafter"/>
</dbReference>
<comment type="function">
    <text evidence="12">Catalyzes the phosphorylation of ribose at O-5 in a reaction requiring ATP and magnesium. The resulting D-ribose-5-phosphate can then be used either for sythesis of nucleotides, histidine, and tryptophan, or as a component of the pentose phosphate pathway.</text>
</comment>
<keyword evidence="5 12" id="KW-0479">Metal-binding</keyword>
<comment type="similarity">
    <text evidence="12">Belongs to the carbohydrate kinase PfkB family. Ribokinase subfamily.</text>
</comment>
<comment type="activity regulation">
    <text evidence="12">Activated by a monovalent cation that binds near, but not in, the active site. The most likely occupant of the site in vivo is potassium. Ion binding induces a conformational change that may alter substrate affinity.</text>
</comment>
<proteinExistence type="inferred from homology"/>
<dbReference type="InterPro" id="IPR011611">
    <property type="entry name" value="PfkB_dom"/>
</dbReference>
<dbReference type="EMBL" id="RCHT01000003">
    <property type="protein sequence ID" value="RLL13522.1"/>
    <property type="molecule type" value="Genomic_DNA"/>
</dbReference>
<evidence type="ECO:0000313" key="15">
    <source>
        <dbReference type="Proteomes" id="UP000276301"/>
    </source>
</evidence>
<evidence type="ECO:0000256" key="11">
    <source>
        <dbReference type="ARBA" id="ARBA00023277"/>
    </source>
</evidence>
<accession>A0A498CPP4</accession>